<feature type="chain" id="PRO_5045008158" description="Carboxylic ester hydrolase" evidence="3">
    <location>
        <begin position="29"/>
        <end position="546"/>
    </location>
</feature>
<name>A0ABV9F4D6_9SPHN</name>
<dbReference type="InterPro" id="IPR002018">
    <property type="entry name" value="CarbesteraseB"/>
</dbReference>
<dbReference type="Proteomes" id="UP001595957">
    <property type="component" value="Unassembled WGS sequence"/>
</dbReference>
<evidence type="ECO:0000256" key="3">
    <source>
        <dbReference type="RuleBase" id="RU361235"/>
    </source>
</evidence>
<keyword evidence="6" id="KW-1185">Reference proteome</keyword>
<sequence>MAMDIDRRNFVVGGTALAGIALASNALAAGETEACFAEVRQGKLRGERRNGVDIYRAIPYAGSVSGANRFREAPPPPKWAGVRDATQLGAPAMQPRGGTFGIREPAPSEDCLFLNIWTPSGGGRGKPVMVYSHGGGFTSGSGGAAGQDGANLARENDVVVVATNHRLGLLGFLYLDEIAGRDYAGSGNRGVQDIAFALRWISRNVAAFGGDPRNVTIFGESGGGAKTSCLYAMPQAAAYFHKASIESGPGVRMMTKDAAAETTRQLLATLGIAPRDWRKLLNVPASRLLEMQTALGRSAGGPAPAADDPRQGVGRGGGGFAPVVDGHILPHHPFDPVAPTMSRDKPLIVGGNQDEQMFFAVERRDADAWKLSGEGLKQRLRERFGDRADAIEAAYRSERPEATPTDLYFAVFSDAFSGVGSNVIAERKLRQGGAPVFRYLFAYQRGGRAMPGVDAEMGAAHALDIPVKFNNVAGRLAGSRAERIAAGANMSRLWASFARTGKPSAPGVPEWPAYDLSRRPVMVIDSTCHVEDDPRPAERKVWGQLS</sequence>
<comment type="similarity">
    <text evidence="1 3">Belongs to the type-B carboxylesterase/lipase family.</text>
</comment>
<evidence type="ECO:0000313" key="6">
    <source>
        <dbReference type="Proteomes" id="UP001595957"/>
    </source>
</evidence>
<evidence type="ECO:0000313" key="5">
    <source>
        <dbReference type="EMBL" id="MFC4595870.1"/>
    </source>
</evidence>
<dbReference type="PANTHER" id="PTHR43142:SF1">
    <property type="entry name" value="CARBOXYLIC ESTER HYDROLASE"/>
    <property type="match status" value="1"/>
</dbReference>
<dbReference type="PANTHER" id="PTHR43142">
    <property type="entry name" value="CARBOXYLIC ESTER HYDROLASE"/>
    <property type="match status" value="1"/>
</dbReference>
<dbReference type="RefSeq" id="WP_380806612.1">
    <property type="nucleotide sequence ID" value="NZ_JBHSFZ010000058.1"/>
</dbReference>
<keyword evidence="3" id="KW-0732">Signal</keyword>
<dbReference type="InterPro" id="IPR006311">
    <property type="entry name" value="TAT_signal"/>
</dbReference>
<dbReference type="SUPFAM" id="SSF53474">
    <property type="entry name" value="alpha/beta-Hydrolases"/>
    <property type="match status" value="1"/>
</dbReference>
<proteinExistence type="inferred from homology"/>
<dbReference type="EC" id="3.1.1.-" evidence="3"/>
<dbReference type="PROSITE" id="PS00122">
    <property type="entry name" value="CARBOXYLESTERASE_B_1"/>
    <property type="match status" value="1"/>
</dbReference>
<evidence type="ECO:0000259" key="4">
    <source>
        <dbReference type="Pfam" id="PF00135"/>
    </source>
</evidence>
<dbReference type="PROSITE" id="PS51318">
    <property type="entry name" value="TAT"/>
    <property type="match status" value="1"/>
</dbReference>
<feature type="signal peptide" evidence="3">
    <location>
        <begin position="1"/>
        <end position="28"/>
    </location>
</feature>
<accession>A0ABV9F4D6</accession>
<keyword evidence="2 3" id="KW-0378">Hydrolase</keyword>
<organism evidence="5 6">
    <name type="scientific">Sphingobium tyrosinilyticum</name>
    <dbReference type="NCBI Taxonomy" id="2715436"/>
    <lineage>
        <taxon>Bacteria</taxon>
        <taxon>Pseudomonadati</taxon>
        <taxon>Pseudomonadota</taxon>
        <taxon>Alphaproteobacteria</taxon>
        <taxon>Sphingomonadales</taxon>
        <taxon>Sphingomonadaceae</taxon>
        <taxon>Sphingobium</taxon>
    </lineage>
</organism>
<dbReference type="InterPro" id="IPR019826">
    <property type="entry name" value="Carboxylesterase_B_AS"/>
</dbReference>
<gene>
    <name evidence="5" type="ORF">ACFO3E_17040</name>
</gene>
<comment type="caution">
    <text evidence="5">The sequence shown here is derived from an EMBL/GenBank/DDBJ whole genome shotgun (WGS) entry which is preliminary data.</text>
</comment>
<dbReference type="Gene3D" id="3.40.50.1820">
    <property type="entry name" value="alpha/beta hydrolase"/>
    <property type="match status" value="1"/>
</dbReference>
<evidence type="ECO:0000256" key="1">
    <source>
        <dbReference type="ARBA" id="ARBA00005964"/>
    </source>
</evidence>
<dbReference type="PROSITE" id="PS00941">
    <property type="entry name" value="CARBOXYLESTERASE_B_2"/>
    <property type="match status" value="1"/>
</dbReference>
<protein>
    <recommendedName>
        <fullName evidence="3">Carboxylic ester hydrolase</fullName>
        <ecNumber evidence="3">3.1.1.-</ecNumber>
    </recommendedName>
</protein>
<evidence type="ECO:0000256" key="2">
    <source>
        <dbReference type="ARBA" id="ARBA00022801"/>
    </source>
</evidence>
<feature type="domain" description="Carboxylesterase type B" evidence="4">
    <location>
        <begin position="38"/>
        <end position="542"/>
    </location>
</feature>
<dbReference type="InterPro" id="IPR029058">
    <property type="entry name" value="AB_hydrolase_fold"/>
</dbReference>
<dbReference type="EMBL" id="JBHSFZ010000058">
    <property type="protein sequence ID" value="MFC4595870.1"/>
    <property type="molecule type" value="Genomic_DNA"/>
</dbReference>
<reference evidence="6" key="1">
    <citation type="journal article" date="2019" name="Int. J. Syst. Evol. Microbiol.">
        <title>The Global Catalogue of Microorganisms (GCM) 10K type strain sequencing project: providing services to taxonomists for standard genome sequencing and annotation.</title>
        <authorList>
            <consortium name="The Broad Institute Genomics Platform"/>
            <consortium name="The Broad Institute Genome Sequencing Center for Infectious Disease"/>
            <person name="Wu L."/>
            <person name="Ma J."/>
        </authorList>
    </citation>
    <scope>NUCLEOTIDE SEQUENCE [LARGE SCALE GENOMIC DNA]</scope>
    <source>
        <strain evidence="6">NBRC 103632</strain>
    </source>
</reference>
<dbReference type="Pfam" id="PF00135">
    <property type="entry name" value="COesterase"/>
    <property type="match status" value="1"/>
</dbReference>
<dbReference type="InterPro" id="IPR019819">
    <property type="entry name" value="Carboxylesterase_B_CS"/>
</dbReference>